<reference evidence="2" key="1">
    <citation type="submission" date="2021-03" db="EMBL/GenBank/DDBJ databases">
        <title>Draft genome sequence of rust myrtle Austropuccinia psidii MF-1, a brazilian biotype.</title>
        <authorList>
            <person name="Quecine M.C."/>
            <person name="Pachon D.M.R."/>
            <person name="Bonatelli M.L."/>
            <person name="Correr F.H."/>
            <person name="Franceschini L.M."/>
            <person name="Leite T.F."/>
            <person name="Margarido G.R.A."/>
            <person name="Almeida C.A."/>
            <person name="Ferrarezi J.A."/>
            <person name="Labate C.A."/>
        </authorList>
    </citation>
    <scope>NUCLEOTIDE SEQUENCE</scope>
    <source>
        <strain evidence="2">MF-1</strain>
    </source>
</reference>
<organism evidence="2 3">
    <name type="scientific">Austropuccinia psidii MF-1</name>
    <dbReference type="NCBI Taxonomy" id="1389203"/>
    <lineage>
        <taxon>Eukaryota</taxon>
        <taxon>Fungi</taxon>
        <taxon>Dikarya</taxon>
        <taxon>Basidiomycota</taxon>
        <taxon>Pucciniomycotina</taxon>
        <taxon>Pucciniomycetes</taxon>
        <taxon>Pucciniales</taxon>
        <taxon>Sphaerophragmiaceae</taxon>
        <taxon>Austropuccinia</taxon>
    </lineage>
</organism>
<dbReference type="Proteomes" id="UP000765509">
    <property type="component" value="Unassembled WGS sequence"/>
</dbReference>
<dbReference type="AlphaFoldDB" id="A0A9Q3E9T9"/>
<accession>A0A9Q3E9T9</accession>
<evidence type="ECO:0000313" key="2">
    <source>
        <dbReference type="EMBL" id="MBW0518506.1"/>
    </source>
</evidence>
<dbReference type="EMBL" id="AVOT02026685">
    <property type="protein sequence ID" value="MBW0518506.1"/>
    <property type="molecule type" value="Genomic_DNA"/>
</dbReference>
<feature type="region of interest" description="Disordered" evidence="1">
    <location>
        <begin position="1"/>
        <end position="43"/>
    </location>
</feature>
<evidence type="ECO:0000256" key="1">
    <source>
        <dbReference type="SAM" id="MobiDB-lite"/>
    </source>
</evidence>
<sequence length="114" mass="12930">MEEHSGKSFHPSIHLPIQQKPQARGLEGYGSGSSAPPTPQRFIPMEMDDQRLNLASHPAELGESFKICLKDIPFKYLMVITEVLSLNRKLKLLEERAPGQILRQLLAIDFTLHR</sequence>
<protein>
    <submittedName>
        <fullName evidence="2">Uncharacterized protein</fullName>
    </submittedName>
</protein>
<comment type="caution">
    <text evidence="2">The sequence shown here is derived from an EMBL/GenBank/DDBJ whole genome shotgun (WGS) entry which is preliminary data.</text>
</comment>
<feature type="non-terminal residue" evidence="2">
    <location>
        <position position="114"/>
    </location>
</feature>
<keyword evidence="3" id="KW-1185">Reference proteome</keyword>
<gene>
    <name evidence="2" type="ORF">O181_058221</name>
</gene>
<name>A0A9Q3E9T9_9BASI</name>
<proteinExistence type="predicted"/>
<evidence type="ECO:0000313" key="3">
    <source>
        <dbReference type="Proteomes" id="UP000765509"/>
    </source>
</evidence>